<dbReference type="GO" id="GO:0005737">
    <property type="term" value="C:cytoplasm"/>
    <property type="evidence" value="ECO:0007669"/>
    <property type="project" value="TreeGrafter"/>
</dbReference>
<organism evidence="4 5">
    <name type="scientific">Daedalea quercina L-15889</name>
    <dbReference type="NCBI Taxonomy" id="1314783"/>
    <lineage>
        <taxon>Eukaryota</taxon>
        <taxon>Fungi</taxon>
        <taxon>Dikarya</taxon>
        <taxon>Basidiomycota</taxon>
        <taxon>Agaricomycotina</taxon>
        <taxon>Agaricomycetes</taxon>
        <taxon>Polyporales</taxon>
        <taxon>Fomitopsis</taxon>
    </lineage>
</organism>
<dbReference type="PANTHER" id="PTHR12835:SF5">
    <property type="entry name" value="BIOTIN--PROTEIN LIGASE"/>
    <property type="match status" value="1"/>
</dbReference>
<evidence type="ECO:0000259" key="3">
    <source>
        <dbReference type="PROSITE" id="PS51733"/>
    </source>
</evidence>
<keyword evidence="2" id="KW-0436">Ligase</keyword>
<dbReference type="PANTHER" id="PTHR12835">
    <property type="entry name" value="BIOTIN PROTEIN LIGASE"/>
    <property type="match status" value="1"/>
</dbReference>
<dbReference type="InterPro" id="IPR004408">
    <property type="entry name" value="Biotin_CoA_COase_ligase"/>
</dbReference>
<dbReference type="AlphaFoldDB" id="A0A165L9Y6"/>
<dbReference type="SUPFAM" id="SSF55681">
    <property type="entry name" value="Class II aaRS and biotin synthetases"/>
    <property type="match status" value="1"/>
</dbReference>
<sequence>MNVLVYSGPEVLAPSVSHCITSLRILLVPNYAVQTVSRQSLASRAWLGSCALLVLPACKTAPADSGLGSMIEQYVHDGGKLLTIGANVKLQTRGVSSATGLQGRLSRMTLTESSAPLLFSDKISGSKVSVNFEGRSLENTQLAVVSSSNIRVGCMPLLGNFQGVSNTACGTMESIAHVVEDDSNASVAVVKLSHGNGSVVFSAVLADHPITEEPLLSRLASPPFSMSGTQLQAAEAERQQLFASILQALGLTLPEKTSTSLSPLPQFLTGNPSKPWIVDNALRALSIEPETLSNDKPVVSQDSNDTFQYHLASPDWKLLDQSRDEARRRMDPSSWNPKDVLVCRGGLLPSTRETPLFDVEKFYTELAVARRKGDRKDKEGSWGVGEALIYGEVVTSTQTMLDKNTHLLSSLPVPLVSIASHQLSGRGRGSNIWLSPSGCLQFSLLLRVSLSELPSSKLVFVQYLFGLAVVEACRDEAVLGEEGSRVRLKWPNDIYAMTSGGEKKKIGGILINTSFSSGKVEIVIGSGLNVFNPPPIQSLLQFVPSQTNLTLTMERTATIILTKFEELWETFLRHKGSFEPFLDLYYDRWLHSDQLVELTTVIPPQMVRIVGITGDHGLLRTMPERDGWTGNSGETYIDLQPDGNSFDLMAGLIKAKT</sequence>
<proteinExistence type="inferred from homology"/>
<accession>A0A165L9Y6</accession>
<keyword evidence="5" id="KW-1185">Reference proteome</keyword>
<dbReference type="PROSITE" id="PS51733">
    <property type="entry name" value="BPL_LPL_CATALYTIC"/>
    <property type="match status" value="1"/>
</dbReference>
<dbReference type="Gene3D" id="3.30.930.10">
    <property type="entry name" value="Bira Bifunctional Protein, Domain 2"/>
    <property type="match status" value="1"/>
</dbReference>
<dbReference type="Pfam" id="PF03099">
    <property type="entry name" value="BPL_LplA_LipB"/>
    <property type="match status" value="1"/>
</dbReference>
<name>A0A165L9Y6_9APHY</name>
<dbReference type="CDD" id="cd16442">
    <property type="entry name" value="BPL"/>
    <property type="match status" value="1"/>
</dbReference>
<dbReference type="EMBL" id="KV429140">
    <property type="protein sequence ID" value="KZT64141.1"/>
    <property type="molecule type" value="Genomic_DNA"/>
</dbReference>
<dbReference type="NCBIfam" id="TIGR00121">
    <property type="entry name" value="birA_ligase"/>
    <property type="match status" value="1"/>
</dbReference>
<evidence type="ECO:0000256" key="1">
    <source>
        <dbReference type="ARBA" id="ARBA00009934"/>
    </source>
</evidence>
<dbReference type="InterPro" id="IPR019197">
    <property type="entry name" value="Biotin-prot_ligase_N"/>
</dbReference>
<dbReference type="GO" id="GO:0004077">
    <property type="term" value="F:biotin--[biotin carboxyl-carrier protein] ligase activity"/>
    <property type="evidence" value="ECO:0007669"/>
    <property type="project" value="InterPro"/>
</dbReference>
<dbReference type="InterPro" id="IPR045864">
    <property type="entry name" value="aa-tRNA-synth_II/BPL/LPL"/>
</dbReference>
<dbReference type="Pfam" id="PF09825">
    <property type="entry name" value="BPL_N"/>
    <property type="match status" value="1"/>
</dbReference>
<gene>
    <name evidence="4" type="ORF">DAEQUDRAFT_53557</name>
</gene>
<protein>
    <submittedName>
        <fullName evidence="4">Class II aaRS and biotin synthetase</fullName>
    </submittedName>
</protein>
<feature type="domain" description="BPL/LPL catalytic" evidence="3">
    <location>
        <begin position="373"/>
        <end position="572"/>
    </location>
</feature>
<dbReference type="Proteomes" id="UP000076727">
    <property type="component" value="Unassembled WGS sequence"/>
</dbReference>
<dbReference type="InterPro" id="IPR004143">
    <property type="entry name" value="BPL_LPL_catalytic"/>
</dbReference>
<evidence type="ECO:0000313" key="4">
    <source>
        <dbReference type="EMBL" id="KZT64141.1"/>
    </source>
</evidence>
<evidence type="ECO:0000256" key="2">
    <source>
        <dbReference type="ARBA" id="ARBA00022598"/>
    </source>
</evidence>
<dbReference type="OrthoDB" id="10250105at2759"/>
<dbReference type="STRING" id="1314783.A0A165L9Y6"/>
<comment type="similarity">
    <text evidence="1">Belongs to the biotin--protein ligase family.</text>
</comment>
<evidence type="ECO:0000313" key="5">
    <source>
        <dbReference type="Proteomes" id="UP000076727"/>
    </source>
</evidence>
<reference evidence="4 5" key="1">
    <citation type="journal article" date="2016" name="Mol. Biol. Evol.">
        <title>Comparative Genomics of Early-Diverging Mushroom-Forming Fungi Provides Insights into the Origins of Lignocellulose Decay Capabilities.</title>
        <authorList>
            <person name="Nagy L.G."/>
            <person name="Riley R."/>
            <person name="Tritt A."/>
            <person name="Adam C."/>
            <person name="Daum C."/>
            <person name="Floudas D."/>
            <person name="Sun H."/>
            <person name="Yadav J.S."/>
            <person name="Pangilinan J."/>
            <person name="Larsson K.H."/>
            <person name="Matsuura K."/>
            <person name="Barry K."/>
            <person name="Labutti K."/>
            <person name="Kuo R."/>
            <person name="Ohm R.A."/>
            <person name="Bhattacharya S.S."/>
            <person name="Shirouzu T."/>
            <person name="Yoshinaga Y."/>
            <person name="Martin F.M."/>
            <person name="Grigoriev I.V."/>
            <person name="Hibbett D.S."/>
        </authorList>
    </citation>
    <scope>NUCLEOTIDE SEQUENCE [LARGE SCALE GENOMIC DNA]</scope>
    <source>
        <strain evidence="4 5">L-15889</strain>
    </source>
</reference>